<keyword evidence="2" id="KW-0719">Serine esterase</keyword>
<feature type="transmembrane region" description="Helical" evidence="7">
    <location>
        <begin position="33"/>
        <end position="50"/>
    </location>
</feature>
<evidence type="ECO:0000256" key="6">
    <source>
        <dbReference type="RuleBase" id="RU361235"/>
    </source>
</evidence>
<keyword evidence="5" id="KW-0325">Glycoprotein</keyword>
<keyword evidence="7" id="KW-0472">Membrane</keyword>
<dbReference type="GO" id="GO:0052689">
    <property type="term" value="F:carboxylic ester hydrolase activity"/>
    <property type="evidence" value="ECO:0007669"/>
    <property type="project" value="UniProtKB-KW"/>
</dbReference>
<reference evidence="9" key="1">
    <citation type="submission" date="2013-07" db="EMBL/GenBank/DDBJ databases">
        <authorList>
            <person name="Geib S."/>
        </authorList>
    </citation>
    <scope>NUCLEOTIDE SEQUENCE</scope>
</reference>
<protein>
    <recommendedName>
        <fullName evidence="6">Carboxylic ester hydrolase</fullName>
        <ecNumber evidence="6">3.1.1.-</ecNumber>
    </recommendedName>
</protein>
<feature type="domain" description="Carboxylesterase type B" evidence="8">
    <location>
        <begin position="71"/>
        <end position="606"/>
    </location>
</feature>
<dbReference type="SMR" id="W8BTW0"/>
<dbReference type="EC" id="3.1.1.-" evidence="6"/>
<evidence type="ECO:0000256" key="4">
    <source>
        <dbReference type="ARBA" id="ARBA00023157"/>
    </source>
</evidence>
<name>W8BTW0_CERCA</name>
<evidence type="ECO:0000256" key="1">
    <source>
        <dbReference type="ARBA" id="ARBA00005964"/>
    </source>
</evidence>
<keyword evidence="7" id="KW-1133">Transmembrane helix</keyword>
<dbReference type="PROSITE" id="PS00941">
    <property type="entry name" value="CARBOXYLESTERASE_B_2"/>
    <property type="match status" value="1"/>
</dbReference>
<keyword evidence="7" id="KW-0812">Transmembrane</keyword>
<dbReference type="Gene3D" id="3.40.50.1820">
    <property type="entry name" value="alpha/beta hydrolase"/>
    <property type="match status" value="1"/>
</dbReference>
<gene>
    <name evidence="9" type="primary">EST6</name>
</gene>
<dbReference type="PROSITE" id="PS00122">
    <property type="entry name" value="CARBOXYLESTERASE_B_1"/>
    <property type="match status" value="1"/>
</dbReference>
<feature type="non-terminal residue" evidence="9">
    <location>
        <position position="1"/>
    </location>
</feature>
<accession>W8BTW0</accession>
<dbReference type="InterPro" id="IPR029058">
    <property type="entry name" value="AB_hydrolase_fold"/>
</dbReference>
<dbReference type="InterPro" id="IPR002018">
    <property type="entry name" value="CarbesteraseB"/>
</dbReference>
<dbReference type="SUPFAM" id="SSF53474">
    <property type="entry name" value="alpha/beta-Hydrolases"/>
    <property type="match status" value="1"/>
</dbReference>
<sequence length="630" mass="71282">EMLNKTDRRLANELAMPPAALQLQSRRPNSKRYLAAVTLLFTVTIFLLTLCQHFDAVTARTSNALKLQLPHGGILVGRHLTSHKGRHIRGYMGVPYALPPLGELRFKPPVPYGAWSGEKRVIEDSPICMQRDPYRRDLEIEGSEDCLYLNVYTPEEPADTGDLPVMVYFHGGGFQCGSGVSSFYGPDFLLDHDVVLVIGNYRVGPLGFLSTETLDCPGNFGLKDQVEILRWVKQNIKAFGGDPKSVTIFGNSAGGASVTYHMLSDSSKGLFHKAIIQSGTYYNPWAQPQYKGVSVERARTAAFMVGCGNYSEWPEILECMRGKSAELVVSTVYTLFKWDYDPMVPYQPVVEVPHEGAFLTTLPRNVDVPHGFQLPIMIGATSEEGLLKTAPLLNVPLLLDDYIDKFEQILPIQLQYDHHPKEVVAQITRDIEKFYLKNGHTYNKENHQNLTDLISDGWFIAGIDEYIRQRIAAKDSLKNTILPSLYVYLFEHRSPASFSELFKGGHEDYYGACHAEELQYLFPIASQLFVTSAPTKQDLELREAMLSMWVNFAKEGNPTPAHSNLPHWEPANTYPVPYARLGHKSSEEFTILQMERNMYEDRVNFWRKLKAHIPAEQRMRAMKTAPREEL</sequence>
<dbReference type="PANTHER" id="PTHR11559">
    <property type="entry name" value="CARBOXYLESTERASE"/>
    <property type="match status" value="1"/>
</dbReference>
<proteinExistence type="evidence at transcript level"/>
<evidence type="ECO:0000256" key="3">
    <source>
        <dbReference type="ARBA" id="ARBA00022801"/>
    </source>
</evidence>
<organism evidence="9">
    <name type="scientific">Ceratitis capitata</name>
    <name type="common">Mediterranean fruit fly</name>
    <name type="synonym">Tephritis capitata</name>
    <dbReference type="NCBI Taxonomy" id="7213"/>
    <lineage>
        <taxon>Eukaryota</taxon>
        <taxon>Metazoa</taxon>
        <taxon>Ecdysozoa</taxon>
        <taxon>Arthropoda</taxon>
        <taxon>Hexapoda</taxon>
        <taxon>Insecta</taxon>
        <taxon>Pterygota</taxon>
        <taxon>Neoptera</taxon>
        <taxon>Endopterygota</taxon>
        <taxon>Diptera</taxon>
        <taxon>Brachycera</taxon>
        <taxon>Muscomorpha</taxon>
        <taxon>Tephritoidea</taxon>
        <taxon>Tephritidae</taxon>
        <taxon>Ceratitis</taxon>
        <taxon>Ceratitis</taxon>
    </lineage>
</organism>
<evidence type="ECO:0000313" key="9">
    <source>
        <dbReference type="EMBL" id="JAB96721.1"/>
    </source>
</evidence>
<dbReference type="InterPro" id="IPR019826">
    <property type="entry name" value="Carboxylesterase_B_AS"/>
</dbReference>
<dbReference type="EMBL" id="GAMC01009834">
    <property type="protein sequence ID" value="JAB96721.1"/>
    <property type="molecule type" value="mRNA"/>
</dbReference>
<evidence type="ECO:0000256" key="2">
    <source>
        <dbReference type="ARBA" id="ARBA00022487"/>
    </source>
</evidence>
<dbReference type="InterPro" id="IPR019819">
    <property type="entry name" value="Carboxylesterase_B_CS"/>
</dbReference>
<keyword evidence="3 6" id="KW-0378">Hydrolase</keyword>
<reference evidence="9" key="2">
    <citation type="journal article" date="2014" name="BMC Genomics">
        <title>A genomic perspective to assessing quality of mass-reared SIT flies used in Mediterranean fruit fly (Ceratitis capitata) eradication in California.</title>
        <authorList>
            <person name="Calla B."/>
            <person name="Hall B."/>
            <person name="Hou S."/>
            <person name="Geib S.M."/>
        </authorList>
    </citation>
    <scope>NUCLEOTIDE SEQUENCE</scope>
</reference>
<dbReference type="AlphaFoldDB" id="W8BTW0"/>
<dbReference type="Pfam" id="PF00135">
    <property type="entry name" value="COesterase"/>
    <property type="match status" value="1"/>
</dbReference>
<comment type="similarity">
    <text evidence="1 6">Belongs to the type-B carboxylesterase/lipase family.</text>
</comment>
<evidence type="ECO:0000259" key="8">
    <source>
        <dbReference type="Pfam" id="PF00135"/>
    </source>
</evidence>
<dbReference type="InterPro" id="IPR050309">
    <property type="entry name" value="Type-B_Carboxylest/Lipase"/>
</dbReference>
<dbReference type="OrthoDB" id="19653at2759"/>
<dbReference type="ESTHER" id="cerca-w8btw0">
    <property type="family name" value="Carb_B_Arthropoda"/>
</dbReference>
<keyword evidence="4" id="KW-1015">Disulfide bond</keyword>
<evidence type="ECO:0000256" key="7">
    <source>
        <dbReference type="SAM" id="Phobius"/>
    </source>
</evidence>
<evidence type="ECO:0000256" key="5">
    <source>
        <dbReference type="ARBA" id="ARBA00023180"/>
    </source>
</evidence>